<dbReference type="GO" id="GO:0003726">
    <property type="term" value="F:double-stranded RNA adenosine deaminase activity"/>
    <property type="evidence" value="ECO:0007669"/>
    <property type="project" value="TreeGrafter"/>
</dbReference>
<organism evidence="2 3">
    <name type="scientific">Eptatretus burgeri</name>
    <name type="common">Inshore hagfish</name>
    <dbReference type="NCBI Taxonomy" id="7764"/>
    <lineage>
        <taxon>Eukaryota</taxon>
        <taxon>Metazoa</taxon>
        <taxon>Chordata</taxon>
        <taxon>Craniata</taxon>
        <taxon>Vertebrata</taxon>
        <taxon>Cyclostomata</taxon>
        <taxon>Myxini</taxon>
        <taxon>Myxiniformes</taxon>
        <taxon>Myxinidae</taxon>
        <taxon>Eptatretinae</taxon>
        <taxon>Eptatretus</taxon>
    </lineage>
</organism>
<proteinExistence type="predicted"/>
<dbReference type="GeneTree" id="ENSGT00940000156842"/>
<reference evidence="2" key="1">
    <citation type="submission" date="2025-08" db="UniProtKB">
        <authorList>
            <consortium name="Ensembl"/>
        </authorList>
    </citation>
    <scope>IDENTIFICATION</scope>
</reference>
<dbReference type="Pfam" id="PF02137">
    <property type="entry name" value="A_deamin"/>
    <property type="match status" value="1"/>
</dbReference>
<dbReference type="GO" id="GO:0006396">
    <property type="term" value="P:RNA processing"/>
    <property type="evidence" value="ECO:0007669"/>
    <property type="project" value="InterPro"/>
</dbReference>
<dbReference type="PANTHER" id="PTHR10910">
    <property type="entry name" value="EUKARYOTE SPECIFIC DSRNA BINDING PROTEIN"/>
    <property type="match status" value="1"/>
</dbReference>
<sequence>MICLQPWSGEHTGGSIFMPPGLSPQPWLSGSLRQPMLTLRSGITFHLYLNQLPKGAASLNQLSQPNLPTQSTLPSLRLHVVSPEGFFPLTMYPGSTTDDGQQSLKGDNPLVLTGSLSGSDKLLVWAVGGVQGAILSHFLLPIYIESITLGTDRSGHGVRALDIAVNSRIEDELVVKLPEEYIVSRYSIDSAEREVTACRAGGVSLNWTDGDAALEFVDPSKGIVTEDSPHCSIPARASRLCKAAMLSRFRTLAKTINVPHLEKLSTYAEVKNSAESYRNARLLLTAHLRKRGLGYWVGSLAKLEKFSN</sequence>
<dbReference type="Proteomes" id="UP000694388">
    <property type="component" value="Unplaced"/>
</dbReference>
<evidence type="ECO:0000259" key="1">
    <source>
        <dbReference type="PROSITE" id="PS50141"/>
    </source>
</evidence>
<reference evidence="2" key="2">
    <citation type="submission" date="2025-09" db="UniProtKB">
        <authorList>
            <consortium name="Ensembl"/>
        </authorList>
    </citation>
    <scope>IDENTIFICATION</scope>
</reference>
<dbReference type="PROSITE" id="PS50141">
    <property type="entry name" value="A_DEAMIN_EDITASE"/>
    <property type="match status" value="1"/>
</dbReference>
<dbReference type="AlphaFoldDB" id="A0A8C4QDC6"/>
<name>A0A8C4QDC6_EPTBU</name>
<protein>
    <recommendedName>
        <fullName evidence="1">A to I editase domain-containing protein</fullName>
    </recommendedName>
</protein>
<dbReference type="GO" id="GO:0005730">
    <property type="term" value="C:nucleolus"/>
    <property type="evidence" value="ECO:0007669"/>
    <property type="project" value="TreeGrafter"/>
</dbReference>
<dbReference type="SMART" id="SM00552">
    <property type="entry name" value="ADEAMc"/>
    <property type="match status" value="1"/>
</dbReference>
<evidence type="ECO:0000313" key="2">
    <source>
        <dbReference type="Ensembl" id="ENSEBUP00000013766.1"/>
    </source>
</evidence>
<dbReference type="GO" id="GO:0003725">
    <property type="term" value="F:double-stranded RNA binding"/>
    <property type="evidence" value="ECO:0007669"/>
    <property type="project" value="TreeGrafter"/>
</dbReference>
<dbReference type="Ensembl" id="ENSEBUT00000014342.1">
    <property type="protein sequence ID" value="ENSEBUP00000013766.1"/>
    <property type="gene ID" value="ENSEBUG00000008684.1"/>
</dbReference>
<feature type="domain" description="A to I editase" evidence="1">
    <location>
        <begin position="37"/>
        <end position="306"/>
    </location>
</feature>
<dbReference type="PANTHER" id="PTHR10910:SF145">
    <property type="entry name" value="DOUBLE-STRANDED RNA-SPECIFIC ADENOSINE DEAMINASE-LIKE"/>
    <property type="match status" value="1"/>
</dbReference>
<evidence type="ECO:0000313" key="3">
    <source>
        <dbReference type="Proteomes" id="UP000694388"/>
    </source>
</evidence>
<accession>A0A8C4QDC6</accession>
<dbReference type="GO" id="GO:0006382">
    <property type="term" value="P:adenosine to inosine editing"/>
    <property type="evidence" value="ECO:0007669"/>
    <property type="project" value="TreeGrafter"/>
</dbReference>
<dbReference type="GO" id="GO:0005737">
    <property type="term" value="C:cytoplasm"/>
    <property type="evidence" value="ECO:0007669"/>
    <property type="project" value="TreeGrafter"/>
</dbReference>
<dbReference type="GO" id="GO:0008251">
    <property type="term" value="F:tRNA-specific adenosine deaminase activity"/>
    <property type="evidence" value="ECO:0007669"/>
    <property type="project" value="TreeGrafter"/>
</dbReference>
<keyword evidence="3" id="KW-1185">Reference proteome</keyword>
<dbReference type="InterPro" id="IPR002466">
    <property type="entry name" value="A_deamin"/>
</dbReference>